<dbReference type="SMART" id="SM00849">
    <property type="entry name" value="Lactamase_B"/>
    <property type="match status" value="1"/>
</dbReference>
<organism evidence="2 3">
    <name type="scientific">Actinospica durhamensis</name>
    <dbReference type="NCBI Taxonomy" id="1508375"/>
    <lineage>
        <taxon>Bacteria</taxon>
        <taxon>Bacillati</taxon>
        <taxon>Actinomycetota</taxon>
        <taxon>Actinomycetes</taxon>
        <taxon>Catenulisporales</taxon>
        <taxon>Actinospicaceae</taxon>
        <taxon>Actinospica</taxon>
    </lineage>
</organism>
<dbReference type="Proteomes" id="UP000675781">
    <property type="component" value="Unassembled WGS sequence"/>
</dbReference>
<dbReference type="CDD" id="cd07726">
    <property type="entry name" value="ST1585-like_MBL-fold"/>
    <property type="match status" value="1"/>
</dbReference>
<dbReference type="InterPro" id="IPR050855">
    <property type="entry name" value="NDM-1-like"/>
</dbReference>
<evidence type="ECO:0000313" key="3">
    <source>
        <dbReference type="Proteomes" id="UP000675781"/>
    </source>
</evidence>
<accession>A0A941EXC2</accession>
<evidence type="ECO:0000259" key="1">
    <source>
        <dbReference type="SMART" id="SM00849"/>
    </source>
</evidence>
<dbReference type="Pfam" id="PF00753">
    <property type="entry name" value="Lactamase_B"/>
    <property type="match status" value="1"/>
</dbReference>
<dbReference type="Gene3D" id="3.60.15.10">
    <property type="entry name" value="Ribonuclease Z/Hydroxyacylglutathione hydrolase-like"/>
    <property type="match status" value="1"/>
</dbReference>
<dbReference type="InterPro" id="IPR037482">
    <property type="entry name" value="ST1585_MBL-fold"/>
</dbReference>
<dbReference type="InterPro" id="IPR036866">
    <property type="entry name" value="RibonucZ/Hydroxyglut_hydro"/>
</dbReference>
<dbReference type="SUPFAM" id="SSF56281">
    <property type="entry name" value="Metallo-hydrolase/oxidoreductase"/>
    <property type="match status" value="1"/>
</dbReference>
<proteinExistence type="predicted"/>
<dbReference type="InterPro" id="IPR001279">
    <property type="entry name" value="Metallo-B-lactamas"/>
</dbReference>
<comment type="caution">
    <text evidence="2">The sequence shown here is derived from an EMBL/GenBank/DDBJ whole genome shotgun (WGS) entry which is preliminary data.</text>
</comment>
<sequence>MTTTAVTALGSDVHLIDTAMSGYDGITAAYAILGERPCLVETGTATSARTVVDALASLGVGAQDLATIVVTHIHLDHAGGVGDLTRAFPQARVVVQESGAKHLADPSRLMASARRVFGDAMDEVFGELLPTPAERIEAIGASGRVDLGGGRYLEGHHTPGHARHHLGLVDSASGDLYVGDAAGLYIPPDGADPLTGLAPGPVDAAHPGNAADVAGTMLPGTPPPDFDLDLALDSLGRMRELGSTRLLFSHYGPITRVCESLERAEEELRMWVGLVREARSEQMDLDHTLALVRDRTRERYARLLQRPEVAAKFEALSSSVANVVGISRWLERLERSERLDAAEKQES</sequence>
<dbReference type="EMBL" id="JAGSOG010000494">
    <property type="protein sequence ID" value="MBR7839575.1"/>
    <property type="molecule type" value="Genomic_DNA"/>
</dbReference>
<protein>
    <submittedName>
        <fullName evidence="2">MBL fold metallo-hydrolase</fullName>
    </submittedName>
</protein>
<dbReference type="RefSeq" id="WP_212534002.1">
    <property type="nucleotide sequence ID" value="NZ_JAGSOG010000494.1"/>
</dbReference>
<gene>
    <name evidence="2" type="ORF">KDL01_40355</name>
</gene>
<dbReference type="PANTHER" id="PTHR42951:SF22">
    <property type="entry name" value="METALLO BETA-LACTAMASE SUPERFAMILY LIPOPROTEIN"/>
    <property type="match status" value="1"/>
</dbReference>
<keyword evidence="3" id="KW-1185">Reference proteome</keyword>
<dbReference type="AlphaFoldDB" id="A0A941EXC2"/>
<evidence type="ECO:0000313" key="2">
    <source>
        <dbReference type="EMBL" id="MBR7839575.1"/>
    </source>
</evidence>
<name>A0A941EXC2_9ACTN</name>
<dbReference type="PANTHER" id="PTHR42951">
    <property type="entry name" value="METALLO-BETA-LACTAMASE DOMAIN-CONTAINING"/>
    <property type="match status" value="1"/>
</dbReference>
<feature type="domain" description="Metallo-beta-lactamase" evidence="1">
    <location>
        <begin position="34"/>
        <end position="250"/>
    </location>
</feature>
<reference evidence="2" key="1">
    <citation type="submission" date="2021-04" db="EMBL/GenBank/DDBJ databases">
        <title>Genome based classification of Actinospica acidithermotolerans sp. nov., an actinobacterium isolated from an Indonesian hot spring.</title>
        <authorList>
            <person name="Kusuma A.B."/>
            <person name="Putra K.E."/>
            <person name="Nafisah S."/>
            <person name="Loh J."/>
            <person name="Nouioui I."/>
            <person name="Goodfellow M."/>
        </authorList>
    </citation>
    <scope>NUCLEOTIDE SEQUENCE</scope>
    <source>
        <strain evidence="2">CSCA 57</strain>
    </source>
</reference>